<dbReference type="EMBL" id="SQQU01000008">
    <property type="protein sequence ID" value="MQS30022.1"/>
    <property type="molecule type" value="Genomic_DNA"/>
</dbReference>
<dbReference type="RefSeq" id="WP_042345962.1">
    <property type="nucleotide sequence ID" value="NZ_BNGA01000001.1"/>
</dbReference>
<dbReference type="Gene3D" id="3.30.40.190">
    <property type="match status" value="1"/>
</dbReference>
<gene>
    <name evidence="1" type="ORF">E4K51_07485</name>
</gene>
<dbReference type="SMART" id="SM00507">
    <property type="entry name" value="HNHc"/>
    <property type="match status" value="1"/>
</dbReference>
<proteinExistence type="predicted"/>
<reference evidence="1 2" key="1">
    <citation type="journal article" date="2019" name="Microorganisms">
        <title>Characteristics of Carbapenem-Resistant and Colistin-Resistant Escherichia coli Co-Producing NDM-1 and MCR-1 from Pig Farms in China.</title>
        <authorList>
            <person name="Peng Z."/>
            <person name="Li X."/>
            <person name="Hu Z."/>
            <person name="Li Z."/>
            <person name="Lv Y."/>
            <person name="Lei M."/>
            <person name="Wu B."/>
            <person name="Chen H."/>
            <person name="Wang X."/>
        </authorList>
    </citation>
    <scope>NUCLEOTIDE SEQUENCE [LARGE SCALE GENOMIC DNA]</scope>
    <source>
        <strain evidence="1 2">RXD010</strain>
    </source>
</reference>
<sequence length="326" mass="37038">MRALLTPEIAPRMGVVLLRPGADLMPMFRRGRVLIEPAPEKYSDYATGVIPPATQPLAEDPVLIPVLENKDVILRAGGISSLEAELERRFECQYPHGSWHSENFTLFRHEPGSIRLCWACDNLLRDQYTETLAGIARENLVSWLITVIRSQLGFNEDHQLTIPELCWWLVINNLAHVIPESLARKALRLPEIKHQPVMKESDIVPEPAASEVVQKKILGLRVDPETPESFMLRPKRRRWVNESWTRWVKSQQCVCCNKPADDPHHLIGHGQGGMGTKAHDLFVLPLCRAHHDELHADTVAFEEKYGSQLELLFRFLDRSLAIGVLA</sequence>
<comment type="caution">
    <text evidence="1">The sequence shown here is derived from an EMBL/GenBank/DDBJ whole genome shotgun (WGS) entry which is preliminary data.</text>
</comment>
<dbReference type="InterPro" id="IPR003615">
    <property type="entry name" value="HNH_nuc"/>
</dbReference>
<evidence type="ECO:0000313" key="2">
    <source>
        <dbReference type="Proteomes" id="UP000460351"/>
    </source>
</evidence>
<accession>A0A1X9TPI1</accession>
<dbReference type="InterPro" id="IPR010373">
    <property type="entry name" value="DUF968"/>
</dbReference>
<organism evidence="1 2">
    <name type="scientific">Escherichia coli</name>
    <dbReference type="NCBI Taxonomy" id="562"/>
    <lineage>
        <taxon>Bacteria</taxon>
        <taxon>Pseudomonadati</taxon>
        <taxon>Pseudomonadota</taxon>
        <taxon>Gammaproteobacteria</taxon>
        <taxon>Enterobacterales</taxon>
        <taxon>Enterobacteriaceae</taxon>
        <taxon>Escherichia</taxon>
    </lineage>
</organism>
<name>A0A1X9TPI1_ECOLX</name>
<dbReference type="Pfam" id="PF06147">
    <property type="entry name" value="DUF968"/>
    <property type="match status" value="1"/>
</dbReference>
<protein>
    <submittedName>
        <fullName evidence="1">DUF968 domain-containing protein</fullName>
    </submittedName>
</protein>
<evidence type="ECO:0000313" key="1">
    <source>
        <dbReference type="EMBL" id="MQS30022.1"/>
    </source>
</evidence>
<dbReference type="Proteomes" id="UP000460351">
    <property type="component" value="Unassembled WGS sequence"/>
</dbReference>
<dbReference type="AlphaFoldDB" id="A0A1X9TPI1"/>